<dbReference type="AlphaFoldDB" id="A0A453N799"/>
<evidence type="ECO:0000313" key="3">
    <source>
        <dbReference type="Proteomes" id="UP000015105"/>
    </source>
</evidence>
<feature type="compositionally biased region" description="Basic and acidic residues" evidence="1">
    <location>
        <begin position="62"/>
        <end position="73"/>
    </location>
</feature>
<reference evidence="2" key="3">
    <citation type="journal article" date="2017" name="Nature">
        <title>Genome sequence of the progenitor of the wheat D genome Aegilops tauschii.</title>
        <authorList>
            <person name="Luo M.C."/>
            <person name="Gu Y.Q."/>
            <person name="Puiu D."/>
            <person name="Wang H."/>
            <person name="Twardziok S.O."/>
            <person name="Deal K.R."/>
            <person name="Huo N."/>
            <person name="Zhu T."/>
            <person name="Wang L."/>
            <person name="Wang Y."/>
            <person name="McGuire P.E."/>
            <person name="Liu S."/>
            <person name="Long H."/>
            <person name="Ramasamy R.K."/>
            <person name="Rodriguez J.C."/>
            <person name="Van S.L."/>
            <person name="Yuan L."/>
            <person name="Wang Z."/>
            <person name="Xia Z."/>
            <person name="Xiao L."/>
            <person name="Anderson O.D."/>
            <person name="Ouyang S."/>
            <person name="Liang Y."/>
            <person name="Zimin A.V."/>
            <person name="Pertea G."/>
            <person name="Qi P."/>
            <person name="Bennetzen J.L."/>
            <person name="Dai X."/>
            <person name="Dawson M.W."/>
            <person name="Muller H.G."/>
            <person name="Kugler K."/>
            <person name="Rivarola-Duarte L."/>
            <person name="Spannagl M."/>
            <person name="Mayer K.F.X."/>
            <person name="Lu F.H."/>
            <person name="Bevan M.W."/>
            <person name="Leroy P."/>
            <person name="Li P."/>
            <person name="You F.M."/>
            <person name="Sun Q."/>
            <person name="Liu Z."/>
            <person name="Lyons E."/>
            <person name="Wicker T."/>
            <person name="Salzberg S.L."/>
            <person name="Devos K.M."/>
            <person name="Dvorak J."/>
        </authorList>
    </citation>
    <scope>NUCLEOTIDE SEQUENCE [LARGE SCALE GENOMIC DNA]</scope>
    <source>
        <strain evidence="2">cv. AL8/78</strain>
    </source>
</reference>
<reference evidence="3" key="2">
    <citation type="journal article" date="2017" name="Nat. Plants">
        <title>The Aegilops tauschii genome reveals multiple impacts of transposons.</title>
        <authorList>
            <person name="Zhao G."/>
            <person name="Zou C."/>
            <person name="Li K."/>
            <person name="Wang K."/>
            <person name="Li T."/>
            <person name="Gao L."/>
            <person name="Zhang X."/>
            <person name="Wang H."/>
            <person name="Yang Z."/>
            <person name="Liu X."/>
            <person name="Jiang W."/>
            <person name="Mao L."/>
            <person name="Kong X."/>
            <person name="Jiao Y."/>
            <person name="Jia J."/>
        </authorList>
    </citation>
    <scope>NUCLEOTIDE SEQUENCE [LARGE SCALE GENOMIC DNA]</scope>
    <source>
        <strain evidence="3">cv. AL8/78</strain>
    </source>
</reference>
<organism evidence="2 3">
    <name type="scientific">Aegilops tauschii subsp. strangulata</name>
    <name type="common">Goatgrass</name>
    <dbReference type="NCBI Taxonomy" id="200361"/>
    <lineage>
        <taxon>Eukaryota</taxon>
        <taxon>Viridiplantae</taxon>
        <taxon>Streptophyta</taxon>
        <taxon>Embryophyta</taxon>
        <taxon>Tracheophyta</taxon>
        <taxon>Spermatophyta</taxon>
        <taxon>Magnoliopsida</taxon>
        <taxon>Liliopsida</taxon>
        <taxon>Poales</taxon>
        <taxon>Poaceae</taxon>
        <taxon>BOP clade</taxon>
        <taxon>Pooideae</taxon>
        <taxon>Triticodae</taxon>
        <taxon>Triticeae</taxon>
        <taxon>Triticinae</taxon>
        <taxon>Aegilops</taxon>
    </lineage>
</organism>
<dbReference type="Proteomes" id="UP000015105">
    <property type="component" value="Chromosome 6D"/>
</dbReference>
<sequence>SVPFRHNMFPMAADPTAPVSGVGIKRSALSDDHEERPSGRSKGASWHQANKSTGKAKVVADAQDHGSDGDNEQKRRRHLAININKVPHQDDGDLDNPLPATAGGVSCSPPQQHPHRAHSLDSKKRELEIKKREIEIEDAMLELERERVQWAEANLREEMELKNMRLENDRTRLENHRLLVKVKRRELELGVVRSKRI</sequence>
<dbReference type="PANTHER" id="PTHR46327">
    <property type="entry name" value="F16F4.11 PROTEIN-RELATED"/>
    <property type="match status" value="1"/>
</dbReference>
<feature type="compositionally biased region" description="Basic and acidic residues" evidence="1">
    <location>
        <begin position="28"/>
        <end position="38"/>
    </location>
</feature>
<feature type="region of interest" description="Disordered" evidence="1">
    <location>
        <begin position="1"/>
        <end position="122"/>
    </location>
</feature>
<dbReference type="Gramene" id="AET6Gv20250300.1">
    <property type="protein sequence ID" value="AET6Gv20250300.1"/>
    <property type="gene ID" value="AET6Gv20250300"/>
</dbReference>
<reference evidence="3" key="1">
    <citation type="journal article" date="2014" name="Science">
        <title>Ancient hybridizations among the ancestral genomes of bread wheat.</title>
        <authorList>
            <consortium name="International Wheat Genome Sequencing Consortium,"/>
            <person name="Marcussen T."/>
            <person name="Sandve S.R."/>
            <person name="Heier L."/>
            <person name="Spannagl M."/>
            <person name="Pfeifer M."/>
            <person name="Jakobsen K.S."/>
            <person name="Wulff B.B."/>
            <person name="Steuernagel B."/>
            <person name="Mayer K.F."/>
            <person name="Olsen O.A."/>
        </authorList>
    </citation>
    <scope>NUCLEOTIDE SEQUENCE [LARGE SCALE GENOMIC DNA]</scope>
    <source>
        <strain evidence="3">cv. AL8/78</strain>
    </source>
</reference>
<reference evidence="2" key="4">
    <citation type="submission" date="2019-03" db="UniProtKB">
        <authorList>
            <consortium name="EnsemblPlants"/>
        </authorList>
    </citation>
    <scope>IDENTIFICATION</scope>
</reference>
<name>A0A453N799_AEGTS</name>
<evidence type="ECO:0000256" key="1">
    <source>
        <dbReference type="SAM" id="MobiDB-lite"/>
    </source>
</evidence>
<evidence type="ECO:0008006" key="4">
    <source>
        <dbReference type="Google" id="ProtNLM"/>
    </source>
</evidence>
<dbReference type="EnsemblPlants" id="AET6Gv20250300.1">
    <property type="protein sequence ID" value="AET6Gv20250300.1"/>
    <property type="gene ID" value="AET6Gv20250300"/>
</dbReference>
<keyword evidence="3" id="KW-1185">Reference proteome</keyword>
<proteinExistence type="predicted"/>
<protein>
    <recommendedName>
        <fullName evidence="4">No apical meristem-associated C-terminal domain-containing protein</fullName>
    </recommendedName>
</protein>
<accession>A0A453N799</accession>
<dbReference type="PANTHER" id="PTHR46327:SF17">
    <property type="entry name" value="NO APICAL MERISTEM-ASSOCIATED C-TERMINAL DOMAIN-CONTAINING PROTEIN"/>
    <property type="match status" value="1"/>
</dbReference>
<evidence type="ECO:0000313" key="2">
    <source>
        <dbReference type="EnsemblPlants" id="AET6Gv20250300.1"/>
    </source>
</evidence>
<dbReference type="STRING" id="200361.A0A453N799"/>
<reference evidence="2" key="5">
    <citation type="journal article" date="2021" name="G3 (Bethesda)">
        <title>Aegilops tauschii genome assembly Aet v5.0 features greater sequence contiguity and improved annotation.</title>
        <authorList>
            <person name="Wang L."/>
            <person name="Zhu T."/>
            <person name="Rodriguez J.C."/>
            <person name="Deal K.R."/>
            <person name="Dubcovsky J."/>
            <person name="McGuire P.E."/>
            <person name="Lux T."/>
            <person name="Spannagl M."/>
            <person name="Mayer K.F.X."/>
            <person name="Baldrich P."/>
            <person name="Meyers B.C."/>
            <person name="Huo N."/>
            <person name="Gu Y.Q."/>
            <person name="Zhou H."/>
            <person name="Devos K.M."/>
            <person name="Bennetzen J.L."/>
            <person name="Unver T."/>
            <person name="Budak H."/>
            <person name="Gulick P.J."/>
            <person name="Galiba G."/>
            <person name="Kalapos B."/>
            <person name="Nelson D.R."/>
            <person name="Li P."/>
            <person name="You F.M."/>
            <person name="Luo M.C."/>
            <person name="Dvorak J."/>
        </authorList>
    </citation>
    <scope>NUCLEOTIDE SEQUENCE [LARGE SCALE GENOMIC DNA]</scope>
    <source>
        <strain evidence="2">cv. AL8/78</strain>
    </source>
</reference>